<organism evidence="2 3">
    <name type="scientific">Desulfomonile tiedjei (strain ATCC 49306 / DSM 6799 / DCB-1)</name>
    <dbReference type="NCBI Taxonomy" id="706587"/>
    <lineage>
        <taxon>Bacteria</taxon>
        <taxon>Pseudomonadati</taxon>
        <taxon>Thermodesulfobacteriota</taxon>
        <taxon>Desulfomonilia</taxon>
        <taxon>Desulfomonilales</taxon>
        <taxon>Desulfomonilaceae</taxon>
        <taxon>Desulfomonile</taxon>
    </lineage>
</organism>
<accession>I4CCL3</accession>
<dbReference type="InterPro" id="IPR027417">
    <property type="entry name" value="P-loop_NTPase"/>
</dbReference>
<name>I4CCL3_DESTA</name>
<dbReference type="KEGG" id="dti:Desti_4683"/>
<dbReference type="HOGENOM" id="CLU_487227_0_0_7"/>
<evidence type="ECO:0000313" key="3">
    <source>
        <dbReference type="Proteomes" id="UP000006055"/>
    </source>
</evidence>
<dbReference type="AlphaFoldDB" id="I4CCL3"/>
<proteinExistence type="predicted"/>
<reference evidence="3" key="1">
    <citation type="submission" date="2012-06" db="EMBL/GenBank/DDBJ databases">
        <title>Complete sequence of chromosome of Desulfomonile tiedjei DSM 6799.</title>
        <authorList>
            <person name="Lucas S."/>
            <person name="Copeland A."/>
            <person name="Lapidus A."/>
            <person name="Glavina del Rio T."/>
            <person name="Dalin E."/>
            <person name="Tice H."/>
            <person name="Bruce D."/>
            <person name="Goodwin L."/>
            <person name="Pitluck S."/>
            <person name="Peters L."/>
            <person name="Ovchinnikova G."/>
            <person name="Zeytun A."/>
            <person name="Lu M."/>
            <person name="Kyrpides N."/>
            <person name="Mavromatis K."/>
            <person name="Ivanova N."/>
            <person name="Brettin T."/>
            <person name="Detter J.C."/>
            <person name="Han C."/>
            <person name="Larimer F."/>
            <person name="Land M."/>
            <person name="Hauser L."/>
            <person name="Markowitz V."/>
            <person name="Cheng J.-F."/>
            <person name="Hugenholtz P."/>
            <person name="Woyke T."/>
            <person name="Wu D."/>
            <person name="Spring S."/>
            <person name="Schroeder M."/>
            <person name="Brambilla E."/>
            <person name="Klenk H.-P."/>
            <person name="Eisen J.A."/>
        </authorList>
    </citation>
    <scope>NUCLEOTIDE SEQUENCE [LARGE SCALE GENOMIC DNA]</scope>
    <source>
        <strain evidence="3">ATCC 49306 / DSM 6799 / DCB-1</strain>
    </source>
</reference>
<feature type="domain" description="G" evidence="1">
    <location>
        <begin position="52"/>
        <end position="187"/>
    </location>
</feature>
<sequence>MLNGAEDVLDLKLDSRLAEYELLERRRFEAHRLAIAFLWKSTLPAGFPLILCFMGGTGTGKSTLFNSVVGRAISEVGTRRPFTFNAVILVNESWLETLKTCPFLSQDIADARIVVDSGTHPYNEIVIDTPDYDSIQLSNKRIAEDYFIIADLMVFVTSQEKYADLAGRRITEMAREWNKQTIFIMNKVVSETAYKDFTGMLAANGFTQVPLRVERVEPAPQFIPGLRERKGFAEVFAPPDLNQLELIRKQEIGRLKEQTVESIHAFQSSLEAHVRRVDSVTVQIRDMQKNVSEEMEAQLDALVTEDVQAKIQQRLQGLLRKYDVLFVPRMMVRNAILGVFGSLAKIFGDSYPEGAQSTEKDIRNEDLEQARSAVRLRPLESAIADLNFRIARLLSADRSLQDLRSAAQTGVPRLGTVEIGELYDKAFPGIEHLLEEEFNRFKDGLSRKDELKLYSSYTAWALFIITAEIVMGGGFTLLDALLNTVIVPFIPKWMVNLKVLDVLRDIGERVDRNHRAVLEGILEKQANLYVELFRGLIPDNETLRQLETLKEKIESHHVP</sequence>
<dbReference type="STRING" id="706587.Desti_4683"/>
<dbReference type="EMBL" id="CP003360">
    <property type="protein sequence ID" value="AFM27304.1"/>
    <property type="molecule type" value="Genomic_DNA"/>
</dbReference>
<dbReference type="SUPFAM" id="SSF52540">
    <property type="entry name" value="P-loop containing nucleoside triphosphate hydrolases"/>
    <property type="match status" value="1"/>
</dbReference>
<keyword evidence="3" id="KW-1185">Reference proteome</keyword>
<dbReference type="eggNOG" id="COG0699">
    <property type="taxonomic scope" value="Bacteria"/>
</dbReference>
<evidence type="ECO:0000259" key="1">
    <source>
        <dbReference type="Pfam" id="PF01926"/>
    </source>
</evidence>
<dbReference type="Pfam" id="PF01926">
    <property type="entry name" value="MMR_HSR1"/>
    <property type="match status" value="1"/>
</dbReference>
<protein>
    <recommendedName>
        <fullName evidence="1">G domain-containing protein</fullName>
    </recommendedName>
</protein>
<dbReference type="InterPro" id="IPR006073">
    <property type="entry name" value="GTP-bd"/>
</dbReference>
<dbReference type="GO" id="GO:0005525">
    <property type="term" value="F:GTP binding"/>
    <property type="evidence" value="ECO:0007669"/>
    <property type="project" value="InterPro"/>
</dbReference>
<dbReference type="Proteomes" id="UP000006055">
    <property type="component" value="Chromosome"/>
</dbReference>
<dbReference type="RefSeq" id="WP_014812412.1">
    <property type="nucleotide sequence ID" value="NC_018025.1"/>
</dbReference>
<gene>
    <name evidence="2" type="ordered locus">Desti_4683</name>
</gene>
<dbReference type="Gene3D" id="3.40.50.300">
    <property type="entry name" value="P-loop containing nucleotide triphosphate hydrolases"/>
    <property type="match status" value="1"/>
</dbReference>
<dbReference type="OrthoDB" id="207675at2"/>
<evidence type="ECO:0000313" key="2">
    <source>
        <dbReference type="EMBL" id="AFM27304.1"/>
    </source>
</evidence>